<dbReference type="Pfam" id="PF03621">
    <property type="entry name" value="MbtH"/>
    <property type="match status" value="1"/>
</dbReference>
<evidence type="ECO:0000313" key="3">
    <source>
        <dbReference type="Proteomes" id="UP000680045"/>
    </source>
</evidence>
<dbReference type="InterPro" id="IPR038020">
    <property type="entry name" value="MbtH-like_sf"/>
</dbReference>
<name>A0A941J7F8_9BACI</name>
<dbReference type="SUPFAM" id="SSF160582">
    <property type="entry name" value="MbtH-like"/>
    <property type="match status" value="1"/>
</dbReference>
<dbReference type="InterPro" id="IPR005153">
    <property type="entry name" value="MbtH-like_dom"/>
</dbReference>
<accession>A0A941J7F8</accession>
<proteinExistence type="predicted"/>
<evidence type="ECO:0000313" key="2">
    <source>
        <dbReference type="EMBL" id="MBR8645615.1"/>
    </source>
</evidence>
<dbReference type="Gene3D" id="3.90.820.10">
    <property type="entry name" value="Structural Genomics, Unknown Function 30-nov-00 1gh9 Mol_id"/>
    <property type="match status" value="1"/>
</dbReference>
<dbReference type="EMBL" id="JAGTPW010000044">
    <property type="protein sequence ID" value="MBR8645615.1"/>
    <property type="molecule type" value="Genomic_DNA"/>
</dbReference>
<evidence type="ECO:0000259" key="1">
    <source>
        <dbReference type="SMART" id="SM00923"/>
    </source>
</evidence>
<sequence>MTNRFVNENGIYNELIIEEGRNSLWPAFLVIPEGWSLIYREDCWKYIKLVASIDGTK</sequence>
<dbReference type="Proteomes" id="UP000680045">
    <property type="component" value="Unassembled WGS sequence"/>
</dbReference>
<dbReference type="AlphaFoldDB" id="A0A941J7F8"/>
<gene>
    <name evidence="2" type="ORF">KEH51_21040</name>
</gene>
<reference evidence="2" key="1">
    <citation type="submission" date="2021-04" db="EMBL/GenBank/DDBJ databases">
        <title>Whole genome sequencing of Enterococci isolates from hospitalized patients.</title>
        <authorList>
            <person name="Ogoti B.M."/>
            <person name="Onyambu F.G."/>
        </authorList>
    </citation>
    <scope>NUCLEOTIDE SEQUENCE</scope>
    <source>
        <strain evidence="2">242</strain>
    </source>
</reference>
<feature type="domain" description="MbtH-like" evidence="1">
    <location>
        <begin position="3"/>
        <end position="49"/>
    </location>
</feature>
<protein>
    <submittedName>
        <fullName evidence="2">MbtH family NRPS accessory protein</fullName>
    </submittedName>
</protein>
<dbReference type="SMART" id="SM00923">
    <property type="entry name" value="MbtH"/>
    <property type="match status" value="1"/>
</dbReference>
<comment type="caution">
    <text evidence="2">The sequence shown here is derived from an EMBL/GenBank/DDBJ whole genome shotgun (WGS) entry which is preliminary data.</text>
</comment>
<organism evidence="2 3">
    <name type="scientific">Peribacillus frigoritolerans</name>
    <dbReference type="NCBI Taxonomy" id="450367"/>
    <lineage>
        <taxon>Bacteria</taxon>
        <taxon>Bacillati</taxon>
        <taxon>Bacillota</taxon>
        <taxon>Bacilli</taxon>
        <taxon>Bacillales</taxon>
        <taxon>Bacillaceae</taxon>
        <taxon>Peribacillus</taxon>
    </lineage>
</organism>
<dbReference type="RefSeq" id="WP_268565335.1">
    <property type="nucleotide sequence ID" value="NZ_JALATZ010000058.1"/>
</dbReference>